<proteinExistence type="predicted"/>
<organism evidence="1 2">
    <name type="scientific">Ustilago hordei</name>
    <name type="common">Barley covered smut fungus</name>
    <dbReference type="NCBI Taxonomy" id="120017"/>
    <lineage>
        <taxon>Eukaryota</taxon>
        <taxon>Fungi</taxon>
        <taxon>Dikarya</taxon>
        <taxon>Basidiomycota</taxon>
        <taxon>Ustilaginomycotina</taxon>
        <taxon>Ustilaginomycetes</taxon>
        <taxon>Ustilaginales</taxon>
        <taxon>Ustilaginaceae</taxon>
        <taxon>Ustilago</taxon>
    </lineage>
</organism>
<gene>
    <name evidence="1" type="ORF">UHOR_06517</name>
</gene>
<reference evidence="1 2" key="1">
    <citation type="journal article" date="2012" name="Plant Cell">
        <title>Genome comparison of barley and maize smut fungi reveals targeted loss of RNA silencing components and species-specific presence of transposable elements.</title>
        <authorList>
            <person name="Laurie J.D."/>
            <person name="Ali S."/>
            <person name="Linning R."/>
            <person name="Mannhaupt G."/>
            <person name="Wong P."/>
            <person name="Gueldener U."/>
            <person name="Muensterkoetter M."/>
            <person name="Moore R."/>
            <person name="Kahmann R."/>
            <person name="Bakkeren G."/>
            <person name="Schirawski J."/>
        </authorList>
    </citation>
    <scope>NUCLEOTIDE SEQUENCE [LARGE SCALE GENOMIC DNA]</scope>
    <source>
        <strain evidence="2">Uh4875-4</strain>
    </source>
</reference>
<comment type="caution">
    <text evidence="1">The sequence shown here is derived from an EMBL/GenBank/DDBJ whole genome shotgun (WGS) entry which is preliminary data.</text>
</comment>
<dbReference type="OrthoDB" id="2557313at2759"/>
<dbReference type="Proteomes" id="UP000006174">
    <property type="component" value="Unassembled WGS sequence"/>
</dbReference>
<accession>I2FNY9</accession>
<evidence type="ECO:0000313" key="1">
    <source>
        <dbReference type="EMBL" id="CCF48632.1"/>
    </source>
</evidence>
<dbReference type="EMBL" id="CAGI01000136">
    <property type="protein sequence ID" value="CCF48632.1"/>
    <property type="molecule type" value="Genomic_DNA"/>
</dbReference>
<dbReference type="AlphaFoldDB" id="I2FNY9"/>
<dbReference type="HOGENOM" id="CLU_2005600_0_0_1"/>
<sequence>MVYSSSAVFGHLQYDKGYRASPQRPVPLQSNINLAYRSVDIAKGTDAEAALERISTAAKGLVEYFGIHNRSEEESKEEACLEALEEFADVVIGQLQWHANFTDLFGKASDQRNTTILTPSHIAT</sequence>
<protein>
    <submittedName>
        <fullName evidence="1">Uncharacterized protein</fullName>
    </submittedName>
</protein>
<name>I2FNY9_USTHO</name>
<keyword evidence="2" id="KW-1185">Reference proteome</keyword>
<evidence type="ECO:0000313" key="2">
    <source>
        <dbReference type="Proteomes" id="UP000006174"/>
    </source>
</evidence>